<evidence type="ECO:0000256" key="1">
    <source>
        <dbReference type="ARBA" id="ARBA00004245"/>
    </source>
</evidence>
<keyword evidence="9" id="KW-1185">Reference proteome</keyword>
<name>A0A0G4IQQ6_PLABS</name>
<dbReference type="OMA" id="NADEWFN"/>
<evidence type="ECO:0000313" key="10">
    <source>
        <dbReference type="Proteomes" id="UP000290189"/>
    </source>
</evidence>
<evidence type="ECO:0000256" key="3">
    <source>
        <dbReference type="ARBA" id="ARBA00022490"/>
    </source>
</evidence>
<feature type="compositionally biased region" description="Low complexity" evidence="5">
    <location>
        <begin position="285"/>
        <end position="303"/>
    </location>
</feature>
<evidence type="ECO:0000313" key="8">
    <source>
        <dbReference type="EMBL" id="SPQ98219.1"/>
    </source>
</evidence>
<proteinExistence type="inferred from homology"/>
<feature type="compositionally biased region" description="Basic and acidic residues" evidence="5">
    <location>
        <begin position="197"/>
        <end position="221"/>
    </location>
</feature>
<comment type="subcellular location">
    <subcellularLocation>
        <location evidence="1">Cytoplasm</location>
        <location evidence="1">Cytoskeleton</location>
    </subcellularLocation>
</comment>
<evidence type="ECO:0000256" key="4">
    <source>
        <dbReference type="ARBA" id="ARBA00023212"/>
    </source>
</evidence>
<evidence type="ECO:0000259" key="6">
    <source>
        <dbReference type="Pfam" id="PF06886"/>
    </source>
</evidence>
<feature type="domain" description="TPX2 C-terminal" evidence="6">
    <location>
        <begin position="632"/>
        <end position="706"/>
    </location>
</feature>
<dbReference type="GO" id="GO:0005819">
    <property type="term" value="C:spindle"/>
    <property type="evidence" value="ECO:0007669"/>
    <property type="project" value="InterPro"/>
</dbReference>
<evidence type="ECO:0000256" key="5">
    <source>
        <dbReference type="SAM" id="MobiDB-lite"/>
    </source>
</evidence>
<feature type="region of interest" description="Disordered" evidence="5">
    <location>
        <begin position="1"/>
        <end position="34"/>
    </location>
</feature>
<feature type="compositionally biased region" description="Polar residues" evidence="5">
    <location>
        <begin position="165"/>
        <end position="177"/>
    </location>
</feature>
<feature type="region of interest" description="Disordered" evidence="5">
    <location>
        <begin position="120"/>
        <end position="363"/>
    </location>
</feature>
<feature type="region of interest" description="Disordered" evidence="5">
    <location>
        <begin position="397"/>
        <end position="502"/>
    </location>
</feature>
<dbReference type="EMBL" id="CDSF01000080">
    <property type="protein sequence ID" value="CEO97673.1"/>
    <property type="molecule type" value="Genomic_DNA"/>
</dbReference>
<dbReference type="AlphaFoldDB" id="A0A0G4IQQ6"/>
<dbReference type="InterPro" id="IPR027329">
    <property type="entry name" value="TPX2_C"/>
</dbReference>
<dbReference type="STRING" id="37360.A0A0G4IQQ6"/>
<reference evidence="7 9" key="1">
    <citation type="submission" date="2015-02" db="EMBL/GenBank/DDBJ databases">
        <authorList>
            <person name="Chooi Y.-H."/>
        </authorList>
    </citation>
    <scope>NUCLEOTIDE SEQUENCE [LARGE SCALE GENOMIC DNA]</scope>
    <source>
        <strain evidence="7">E3</strain>
    </source>
</reference>
<evidence type="ECO:0000313" key="9">
    <source>
        <dbReference type="Proteomes" id="UP000039324"/>
    </source>
</evidence>
<dbReference type="InterPro" id="IPR009675">
    <property type="entry name" value="TPX2_fam"/>
</dbReference>
<dbReference type="OrthoDB" id="1684416at2759"/>
<dbReference type="GO" id="GO:0005874">
    <property type="term" value="C:microtubule"/>
    <property type="evidence" value="ECO:0007669"/>
    <property type="project" value="InterPro"/>
</dbReference>
<dbReference type="PANTHER" id="PTHR14326">
    <property type="entry name" value="TARGETING PROTEIN FOR XKLP2"/>
    <property type="match status" value="1"/>
</dbReference>
<feature type="compositionally biased region" description="Basic and acidic residues" evidence="5">
    <location>
        <begin position="304"/>
        <end position="314"/>
    </location>
</feature>
<dbReference type="GO" id="GO:0060236">
    <property type="term" value="P:regulation of mitotic spindle organization"/>
    <property type="evidence" value="ECO:0007669"/>
    <property type="project" value="InterPro"/>
</dbReference>
<feature type="compositionally biased region" description="Low complexity" evidence="5">
    <location>
        <begin position="409"/>
        <end position="421"/>
    </location>
</feature>
<dbReference type="Pfam" id="PF06886">
    <property type="entry name" value="TPX2"/>
    <property type="match status" value="1"/>
</dbReference>
<keyword evidence="8" id="KW-0496">Mitochondrion</keyword>
<evidence type="ECO:0000313" key="7">
    <source>
        <dbReference type="EMBL" id="CEO97673.1"/>
    </source>
</evidence>
<protein>
    <recommendedName>
        <fullName evidence="6">TPX2 C-terminal domain-containing protein</fullName>
    </recommendedName>
</protein>
<keyword evidence="4" id="KW-0206">Cytoskeleton</keyword>
<geneLocation type="mitochondrion" evidence="8"/>
<feature type="compositionally biased region" description="Polar residues" evidence="5">
    <location>
        <begin position="73"/>
        <end position="84"/>
    </location>
</feature>
<feature type="compositionally biased region" description="Basic and acidic residues" evidence="5">
    <location>
        <begin position="649"/>
        <end position="675"/>
    </location>
</feature>
<organism evidence="7 9">
    <name type="scientific">Plasmodiophora brassicae</name>
    <name type="common">Clubroot disease agent</name>
    <dbReference type="NCBI Taxonomy" id="37360"/>
    <lineage>
        <taxon>Eukaryota</taxon>
        <taxon>Sar</taxon>
        <taxon>Rhizaria</taxon>
        <taxon>Endomyxa</taxon>
        <taxon>Phytomyxea</taxon>
        <taxon>Plasmodiophorida</taxon>
        <taxon>Plasmodiophoridae</taxon>
        <taxon>Plasmodiophora</taxon>
    </lineage>
</organism>
<dbReference type="EMBL" id="OVEO01000009">
    <property type="protein sequence ID" value="SPQ98219.1"/>
    <property type="molecule type" value="Genomic_DNA"/>
</dbReference>
<dbReference type="PANTHER" id="PTHR14326:SF44">
    <property type="entry name" value="TARGETING PROTEIN FOR XKLP2"/>
    <property type="match status" value="1"/>
</dbReference>
<comment type="similarity">
    <text evidence="2">Belongs to the TPX2 family.</text>
</comment>
<feature type="compositionally biased region" description="Basic and acidic residues" evidence="5">
    <location>
        <begin position="8"/>
        <end position="17"/>
    </location>
</feature>
<gene>
    <name evidence="7" type="ORF">PBRA_005787</name>
    <name evidence="8" type="ORF">PLBR_LOCUS5434</name>
</gene>
<feature type="region of interest" description="Disordered" evidence="5">
    <location>
        <begin position="64"/>
        <end position="107"/>
    </location>
</feature>
<keyword evidence="3" id="KW-0963">Cytoplasm</keyword>
<reference evidence="8 10" key="2">
    <citation type="submission" date="2018-03" db="EMBL/GenBank/DDBJ databases">
        <authorList>
            <person name="Fogelqvist J."/>
        </authorList>
    </citation>
    <scope>NUCLEOTIDE SEQUENCE [LARGE SCALE GENOMIC DNA]</scope>
</reference>
<feature type="region of interest" description="Disordered" evidence="5">
    <location>
        <begin position="649"/>
        <end position="726"/>
    </location>
</feature>
<accession>A0A0G4IQQ6</accession>
<evidence type="ECO:0000256" key="2">
    <source>
        <dbReference type="ARBA" id="ARBA00005885"/>
    </source>
</evidence>
<dbReference type="Proteomes" id="UP000039324">
    <property type="component" value="Unassembled WGS sequence"/>
</dbReference>
<dbReference type="Proteomes" id="UP000290189">
    <property type="component" value="Unassembled WGS sequence"/>
</dbReference>
<sequence>METPGPEGEGRRNDEGSRSVSFLGGRPSIDPSYEFNAPQFHDFVNARDDPIAAESYFEKDGRRMTLLQGGSAPASQGKESSPAISQPALDAVRGPPPPSPGLRAPSYSVLAPEQLAAAIAVPDSSKSASSDVPGFMRPRVPATARNNAPGKQADKLKPAMARSKNAIQKSASTTTVASGERPRFQQSRNIRRPSPKTSEELELEKLAEEMRAAAALRERNKTRMLAGLSGAPPVQPSSHSKKHLTVPRPFEFRSSSAHRSKTTFSQSFSTDTKDATRSRSKSKSSTRSFDGSRSVSRSSSLHSTRSEPTSKSDYEPLSVATQKFFANRSAGHAPSTPSVACRKPPNEFHFSTPRAKPSTLSTEEKQLKEIKTYSAFKARKVPRSVLNSTGDVGVPRVRKKSATVAKEFSLSSSKRPSSVPPQTSEKEEFHQFKARPVPVSVLNGPSQTHTSKRSHSLTVPISPMLTKPKSKPSVASPAEEPPVEFHARPMPDFSRPASSSVSHIRHVTVAEPFALKTEERGAKKRAQFMAQAKAQEEAEESARTYKARPLVFTSPMKVQQSDASLTEPKPFRLRSQKFSEKMLTSFRKKMQEELDKENEQFSAFRASVPLHRIKEPFVPEPPQHEPVVPEPFHLATAERAVKREQFDHAVEQAHREAEAARKQREAEEQKRRDEELAASLDAMAFKAKPFRPPRPFSTRKSMIPLTEPMSPQFATESRIGRSTKTK</sequence>